<evidence type="ECO:0000256" key="1">
    <source>
        <dbReference type="ARBA" id="ARBA00004651"/>
    </source>
</evidence>
<evidence type="ECO:0000256" key="6">
    <source>
        <dbReference type="ARBA" id="ARBA00023136"/>
    </source>
</evidence>
<comment type="subcellular location">
    <subcellularLocation>
        <location evidence="1 7">Cell membrane</location>
        <topology evidence="1 7">Multi-pass membrane protein</topology>
    </subcellularLocation>
</comment>
<feature type="transmembrane region" description="Helical" evidence="7">
    <location>
        <begin position="20"/>
        <end position="38"/>
    </location>
</feature>
<dbReference type="PANTHER" id="PTHR43005">
    <property type="entry name" value="BLR7065 PROTEIN"/>
    <property type="match status" value="1"/>
</dbReference>
<evidence type="ECO:0000256" key="4">
    <source>
        <dbReference type="ARBA" id="ARBA00022692"/>
    </source>
</evidence>
<dbReference type="InterPro" id="IPR000515">
    <property type="entry name" value="MetI-like"/>
</dbReference>
<evidence type="ECO:0000313" key="10">
    <source>
        <dbReference type="EMBL" id="WFP95489.1"/>
    </source>
</evidence>
<evidence type="ECO:0000256" key="7">
    <source>
        <dbReference type="RuleBase" id="RU363032"/>
    </source>
</evidence>
<keyword evidence="3" id="KW-1003">Cell membrane</keyword>
<evidence type="ECO:0000256" key="2">
    <source>
        <dbReference type="ARBA" id="ARBA00022448"/>
    </source>
</evidence>
<dbReference type="EMBL" id="CP098809">
    <property type="protein sequence ID" value="USJ27034.1"/>
    <property type="molecule type" value="Genomic_DNA"/>
</dbReference>
<dbReference type="Gene3D" id="1.10.3720.10">
    <property type="entry name" value="MetI-like"/>
    <property type="match status" value="1"/>
</dbReference>
<feature type="transmembrane region" description="Helical" evidence="7">
    <location>
        <begin position="265"/>
        <end position="287"/>
    </location>
</feature>
<sequence length="295" mass="32591">MTIARPQSNAPEFRLLATPLVLFLLVFLGFPALVNLIYSVSEVSFETLRQPTFTGLKNFLSVWSDAAFWQASWFSLRFGLLTAILECLLGLSLAIFLSPLIEKRSWLMAILMLPLMVAPALVGLMYRLVLHEFVGPVPYYLWTYFGASISFLGPGSAFWTLVVVETLQWTPFTLLLFYMAYQAIPSEIAEASAMDGARSLQRLWFIELPMMGPTIAAALLIRFIDGFRVFDNVYVLTGSGPGGSTASLSIYIYEAFFKQGAIGKAVAASVVLFVASFAVLYGLNALASRRKGAKR</sequence>
<keyword evidence="12" id="KW-1185">Reference proteome</keyword>
<feature type="domain" description="ABC transmembrane type-1" evidence="8">
    <location>
        <begin position="72"/>
        <end position="283"/>
    </location>
</feature>
<evidence type="ECO:0000256" key="5">
    <source>
        <dbReference type="ARBA" id="ARBA00022989"/>
    </source>
</evidence>
<keyword evidence="4 7" id="KW-0812">Transmembrane</keyword>
<proteinExistence type="inferred from homology"/>
<name>A0A9Q8YG86_ENSAD</name>
<evidence type="ECO:0000313" key="12">
    <source>
        <dbReference type="Proteomes" id="UP001214094"/>
    </source>
</evidence>
<geneLocation type="plasmid" evidence="9 11">
    <name>pB</name>
</geneLocation>
<dbReference type="Proteomes" id="UP001055460">
    <property type="component" value="Plasmid pB"/>
</dbReference>
<dbReference type="AlphaFoldDB" id="A0A9Q8YG86"/>
<evidence type="ECO:0000313" key="11">
    <source>
        <dbReference type="Proteomes" id="UP001055460"/>
    </source>
</evidence>
<keyword evidence="5 7" id="KW-1133">Transmembrane helix</keyword>
<dbReference type="EMBL" id="CP121310">
    <property type="protein sequence ID" value="WFP95489.1"/>
    <property type="molecule type" value="Genomic_DNA"/>
</dbReference>
<dbReference type="RefSeq" id="WP_051659465.1">
    <property type="nucleotide sequence ID" value="NZ_CP015882.1"/>
</dbReference>
<keyword evidence="9" id="KW-0614">Plasmid</keyword>
<feature type="transmembrane region" description="Helical" evidence="7">
    <location>
        <begin position="204"/>
        <end position="221"/>
    </location>
</feature>
<evidence type="ECO:0000256" key="3">
    <source>
        <dbReference type="ARBA" id="ARBA00022475"/>
    </source>
</evidence>
<keyword evidence="2 7" id="KW-0813">Transport</keyword>
<keyword evidence="6 7" id="KW-0472">Membrane</keyword>
<feature type="transmembrane region" description="Helical" evidence="7">
    <location>
        <begin position="109"/>
        <end position="129"/>
    </location>
</feature>
<dbReference type="SUPFAM" id="SSF161098">
    <property type="entry name" value="MetI-like"/>
    <property type="match status" value="1"/>
</dbReference>
<feature type="transmembrane region" description="Helical" evidence="7">
    <location>
        <begin position="233"/>
        <end position="253"/>
    </location>
</feature>
<dbReference type="GeneID" id="29523251"/>
<dbReference type="GO" id="GO:0005886">
    <property type="term" value="C:plasma membrane"/>
    <property type="evidence" value="ECO:0007669"/>
    <property type="project" value="UniProtKB-SubCell"/>
</dbReference>
<evidence type="ECO:0000313" key="9">
    <source>
        <dbReference type="EMBL" id="USJ27034.1"/>
    </source>
</evidence>
<comment type="similarity">
    <text evidence="7">Belongs to the binding-protein-dependent transport system permease family.</text>
</comment>
<dbReference type="CDD" id="cd06261">
    <property type="entry name" value="TM_PBP2"/>
    <property type="match status" value="1"/>
</dbReference>
<organism evidence="9 11">
    <name type="scientific">Ensifer adhaerens</name>
    <name type="common">Sinorhizobium morelense</name>
    <dbReference type="NCBI Taxonomy" id="106592"/>
    <lineage>
        <taxon>Bacteria</taxon>
        <taxon>Pseudomonadati</taxon>
        <taxon>Pseudomonadota</taxon>
        <taxon>Alphaproteobacteria</taxon>
        <taxon>Hyphomicrobiales</taxon>
        <taxon>Rhizobiaceae</taxon>
        <taxon>Sinorhizobium/Ensifer group</taxon>
        <taxon>Ensifer</taxon>
    </lineage>
</organism>
<geneLocation type="plasmid" evidence="10 12">
    <name>unnamedB</name>
</geneLocation>
<evidence type="ECO:0000259" key="8">
    <source>
        <dbReference type="PROSITE" id="PS50928"/>
    </source>
</evidence>
<feature type="transmembrane region" description="Helical" evidence="7">
    <location>
        <begin position="169"/>
        <end position="184"/>
    </location>
</feature>
<protein>
    <submittedName>
        <fullName evidence="9">Sugar ABC transporter permease</fullName>
    </submittedName>
</protein>
<dbReference type="GO" id="GO:0055085">
    <property type="term" value="P:transmembrane transport"/>
    <property type="evidence" value="ECO:0007669"/>
    <property type="project" value="InterPro"/>
</dbReference>
<dbReference type="KEGG" id="eah:FA04_30730"/>
<dbReference type="PANTHER" id="PTHR43005:SF1">
    <property type="entry name" value="SPERMIDINE_PUTRESCINE TRANSPORT SYSTEM PERMEASE PROTEIN"/>
    <property type="match status" value="1"/>
</dbReference>
<dbReference type="PROSITE" id="PS50928">
    <property type="entry name" value="ABC_TM1"/>
    <property type="match status" value="1"/>
</dbReference>
<accession>A0A9Q8YG86</accession>
<gene>
    <name evidence="9" type="ORF">NE863_31570</name>
    <name evidence="10" type="ORF">P4B07_31185</name>
</gene>
<reference evidence="9" key="1">
    <citation type="submission" date="2022-06" db="EMBL/GenBank/DDBJ databases">
        <title>Physiological and biochemical characterization and genomic elucidation of a strain of the genus Ensifer adhaerens M8 that combines arsenic oxidation and chromium reduction.</title>
        <authorList>
            <person name="Li X."/>
            <person name="Yu c."/>
        </authorList>
    </citation>
    <scope>NUCLEOTIDE SEQUENCE</scope>
    <source>
        <strain evidence="9">M8</strain>
        <plasmid evidence="9">pB</plasmid>
    </source>
</reference>
<feature type="transmembrane region" description="Helical" evidence="7">
    <location>
        <begin position="78"/>
        <end position="97"/>
    </location>
</feature>
<dbReference type="Proteomes" id="UP001214094">
    <property type="component" value="Plasmid unnamedB"/>
</dbReference>
<dbReference type="Pfam" id="PF00528">
    <property type="entry name" value="BPD_transp_1"/>
    <property type="match status" value="1"/>
</dbReference>
<reference evidence="10 12" key="2">
    <citation type="submission" date="2023-03" db="EMBL/GenBank/DDBJ databases">
        <title>Comparative genome and transcriptome analysis combination mining strategies for increasing vitamin B12 production of Ensifer adhaerens strain.</title>
        <authorList>
            <person name="Yongheng L."/>
        </authorList>
    </citation>
    <scope>NUCLEOTIDE SEQUENCE [LARGE SCALE GENOMIC DNA]</scope>
    <source>
        <strain evidence="10 12">Casida A-T305</strain>
        <plasmid evidence="10 12">unnamedB</plasmid>
    </source>
</reference>
<feature type="transmembrane region" description="Helical" evidence="7">
    <location>
        <begin position="141"/>
        <end position="162"/>
    </location>
</feature>
<dbReference type="InterPro" id="IPR035906">
    <property type="entry name" value="MetI-like_sf"/>
</dbReference>